<dbReference type="InterPro" id="IPR023902">
    <property type="entry name" value="Sporulation_SdpA"/>
</dbReference>
<keyword evidence="1" id="KW-0812">Transmembrane</keyword>
<evidence type="ECO:0008006" key="4">
    <source>
        <dbReference type="Google" id="ProtNLM"/>
    </source>
</evidence>
<dbReference type="Pfam" id="PF17418">
    <property type="entry name" value="SdpA"/>
    <property type="match status" value="1"/>
</dbReference>
<sequence length="185" mass="21740">MPKNIKVFVLFLAAVWIGLFISLISVSLNYNAMSTYFSVQSRSIKLLMPEGWGFFTKNPQEPRIYYLINKENKWVMDPNTRRANLHNFWGLKKRPAHYGVLYYTQVLKRIPMATWLKLTDRSFSKLNLSGPCIIPFNIKVAKTYQEELPNQLVIVKRRILPWAFRDFRDQTGDSVMVAKVNLIYE</sequence>
<comment type="caution">
    <text evidence="2">The sequence shown here is derived from an EMBL/GenBank/DDBJ whole genome shotgun (WGS) entry which is preliminary data.</text>
</comment>
<reference evidence="3" key="1">
    <citation type="journal article" date="2019" name="Int. J. Syst. Evol. Microbiol.">
        <title>The Global Catalogue of Microorganisms (GCM) 10K type strain sequencing project: providing services to taxonomists for standard genome sequencing and annotation.</title>
        <authorList>
            <consortium name="The Broad Institute Genomics Platform"/>
            <consortium name="The Broad Institute Genome Sequencing Center for Infectious Disease"/>
            <person name="Wu L."/>
            <person name="Ma J."/>
        </authorList>
    </citation>
    <scope>NUCLEOTIDE SEQUENCE [LARGE SCALE GENOMIC DNA]</scope>
    <source>
        <strain evidence="3">JCM 17626</strain>
    </source>
</reference>
<proteinExistence type="predicted"/>
<keyword evidence="1" id="KW-1133">Transmembrane helix</keyword>
<evidence type="ECO:0000313" key="2">
    <source>
        <dbReference type="EMBL" id="GAA4195760.1"/>
    </source>
</evidence>
<dbReference type="Proteomes" id="UP001501772">
    <property type="component" value="Unassembled WGS sequence"/>
</dbReference>
<evidence type="ECO:0000256" key="1">
    <source>
        <dbReference type="SAM" id="Phobius"/>
    </source>
</evidence>
<feature type="transmembrane region" description="Helical" evidence="1">
    <location>
        <begin position="7"/>
        <end position="28"/>
    </location>
</feature>
<evidence type="ECO:0000313" key="3">
    <source>
        <dbReference type="Proteomes" id="UP001501772"/>
    </source>
</evidence>
<dbReference type="EMBL" id="BAABBY010000001">
    <property type="protein sequence ID" value="GAA4195760.1"/>
    <property type="molecule type" value="Genomic_DNA"/>
</dbReference>
<name>A0ABP8B1Z8_9SPHI</name>
<accession>A0ABP8B1Z8</accession>
<organism evidence="2 3">
    <name type="scientific">Pedobacter jeongneungensis</name>
    <dbReference type="NCBI Taxonomy" id="947309"/>
    <lineage>
        <taxon>Bacteria</taxon>
        <taxon>Pseudomonadati</taxon>
        <taxon>Bacteroidota</taxon>
        <taxon>Sphingobacteriia</taxon>
        <taxon>Sphingobacteriales</taxon>
        <taxon>Sphingobacteriaceae</taxon>
        <taxon>Pedobacter</taxon>
    </lineage>
</organism>
<keyword evidence="3" id="KW-1185">Reference proteome</keyword>
<protein>
    <recommendedName>
        <fullName evidence="4">Antimicrobial peptide system SdpA family protein</fullName>
    </recommendedName>
</protein>
<dbReference type="RefSeq" id="WP_344848122.1">
    <property type="nucleotide sequence ID" value="NZ_BAABBY010000001.1"/>
</dbReference>
<gene>
    <name evidence="2" type="ORF">GCM10022289_00420</name>
</gene>
<keyword evidence="1" id="KW-0472">Membrane</keyword>
<dbReference type="NCBIfam" id="TIGR04034">
    <property type="entry name" value="export_SdpA"/>
    <property type="match status" value="1"/>
</dbReference>